<feature type="domain" description="SH2" evidence="6">
    <location>
        <begin position="10"/>
        <end position="97"/>
    </location>
</feature>
<dbReference type="Gene3D" id="2.30.30.40">
    <property type="entry name" value="SH3 Domains"/>
    <property type="match status" value="2"/>
</dbReference>
<gene>
    <name evidence="9" type="primary">LOC116308624</name>
</gene>
<dbReference type="GO" id="GO:0005737">
    <property type="term" value="C:cytoplasm"/>
    <property type="evidence" value="ECO:0007669"/>
    <property type="project" value="TreeGrafter"/>
</dbReference>
<evidence type="ECO:0000256" key="2">
    <source>
        <dbReference type="ARBA" id="ARBA00022999"/>
    </source>
</evidence>
<evidence type="ECO:0000259" key="6">
    <source>
        <dbReference type="PROSITE" id="PS50001"/>
    </source>
</evidence>
<evidence type="ECO:0000259" key="7">
    <source>
        <dbReference type="PROSITE" id="PS50002"/>
    </source>
</evidence>
<dbReference type="RefSeq" id="XP_031574954.1">
    <property type="nucleotide sequence ID" value="XM_031719094.1"/>
</dbReference>
<dbReference type="GO" id="GO:0016477">
    <property type="term" value="P:cell migration"/>
    <property type="evidence" value="ECO:0007669"/>
    <property type="project" value="TreeGrafter"/>
</dbReference>
<feature type="region of interest" description="Disordered" evidence="5">
    <location>
        <begin position="151"/>
        <end position="186"/>
    </location>
</feature>
<dbReference type="GO" id="GO:0035591">
    <property type="term" value="F:signaling adaptor activity"/>
    <property type="evidence" value="ECO:0007669"/>
    <property type="project" value="TreeGrafter"/>
</dbReference>
<keyword evidence="8" id="KW-1185">Reference proteome</keyword>
<dbReference type="GO" id="GO:0030971">
    <property type="term" value="F:receptor tyrosine kinase binding"/>
    <property type="evidence" value="ECO:0007669"/>
    <property type="project" value="TreeGrafter"/>
</dbReference>
<sequence>MSNPSSSWPWYHSSLSRREAEAVLSGKTPGTFLVRDSSSIPGDFVLSVSESGKISHYIINFKGSYYQIGEQTFQEIPSIIEFYRQHFLDTTTLKEPVPKEPENLETVKAMYNFPGNDPEDLPFRKGDILTVIKKEEPHWWRARDSKGKEGMIPEPYVKPVTASSLPTTSTRRPPSDPTGVSASESFRYHTRPPLDIRSDDFNFAVAIMDHVKPYDDTQLTFHRGDYIKIIKKHEDGAWFGEFNNKTGKFPFTYVRPLHPDEMNGL</sequence>
<dbReference type="SMART" id="SM00326">
    <property type="entry name" value="SH3"/>
    <property type="match status" value="2"/>
</dbReference>
<dbReference type="AlphaFoldDB" id="A0A6P8J5J2"/>
<evidence type="ECO:0000256" key="1">
    <source>
        <dbReference type="ARBA" id="ARBA00022443"/>
    </source>
</evidence>
<dbReference type="GeneID" id="116308624"/>
<evidence type="ECO:0000313" key="8">
    <source>
        <dbReference type="Proteomes" id="UP000515163"/>
    </source>
</evidence>
<dbReference type="Pfam" id="PF00018">
    <property type="entry name" value="SH3_1"/>
    <property type="match status" value="1"/>
</dbReference>
<dbReference type="InterPro" id="IPR000980">
    <property type="entry name" value="SH2"/>
</dbReference>
<evidence type="ECO:0000256" key="5">
    <source>
        <dbReference type="SAM" id="MobiDB-lite"/>
    </source>
</evidence>
<dbReference type="PRINTS" id="PR00401">
    <property type="entry name" value="SH2DOMAIN"/>
</dbReference>
<proteinExistence type="predicted"/>
<dbReference type="InterPro" id="IPR001452">
    <property type="entry name" value="SH3_domain"/>
</dbReference>
<dbReference type="GO" id="GO:0007167">
    <property type="term" value="P:enzyme-linked receptor protein signaling pathway"/>
    <property type="evidence" value="ECO:0007669"/>
    <property type="project" value="TreeGrafter"/>
</dbReference>
<dbReference type="Gene3D" id="3.30.505.10">
    <property type="entry name" value="SH2 domain"/>
    <property type="match status" value="1"/>
</dbReference>
<evidence type="ECO:0000256" key="4">
    <source>
        <dbReference type="PROSITE-ProRule" id="PRU00192"/>
    </source>
</evidence>
<dbReference type="PROSITE" id="PS50002">
    <property type="entry name" value="SH3"/>
    <property type="match status" value="2"/>
</dbReference>
<dbReference type="Pfam" id="PF00017">
    <property type="entry name" value="SH2"/>
    <property type="match status" value="1"/>
</dbReference>
<organism evidence="8 9">
    <name type="scientific">Actinia tenebrosa</name>
    <name type="common">Australian red waratah sea anemone</name>
    <dbReference type="NCBI Taxonomy" id="6105"/>
    <lineage>
        <taxon>Eukaryota</taxon>
        <taxon>Metazoa</taxon>
        <taxon>Cnidaria</taxon>
        <taxon>Anthozoa</taxon>
        <taxon>Hexacorallia</taxon>
        <taxon>Actiniaria</taxon>
        <taxon>Actiniidae</taxon>
        <taxon>Actinia</taxon>
    </lineage>
</organism>
<name>A0A6P8J5J2_ACTTE</name>
<dbReference type="Pfam" id="PF07653">
    <property type="entry name" value="SH3_2"/>
    <property type="match status" value="1"/>
</dbReference>
<dbReference type="SUPFAM" id="SSF50044">
    <property type="entry name" value="SH3-domain"/>
    <property type="match status" value="2"/>
</dbReference>
<keyword evidence="1 4" id="KW-0728">SH3 domain</keyword>
<evidence type="ECO:0000313" key="9">
    <source>
        <dbReference type="RefSeq" id="XP_031574954.1"/>
    </source>
</evidence>
<dbReference type="SUPFAM" id="SSF55550">
    <property type="entry name" value="SH2 domain"/>
    <property type="match status" value="1"/>
</dbReference>
<evidence type="ECO:0000256" key="3">
    <source>
        <dbReference type="PROSITE-ProRule" id="PRU00191"/>
    </source>
</evidence>
<dbReference type="PRINTS" id="PR00452">
    <property type="entry name" value="SH3DOMAIN"/>
</dbReference>
<dbReference type="FunCoup" id="A0A6P8J5J2">
    <property type="interactions" value="3764"/>
</dbReference>
<feature type="domain" description="SH3" evidence="7">
    <location>
        <begin position="102"/>
        <end position="162"/>
    </location>
</feature>
<dbReference type="OrthoDB" id="9204160at2759"/>
<feature type="domain" description="SH3" evidence="7">
    <location>
        <begin position="199"/>
        <end position="259"/>
    </location>
</feature>
<feature type="compositionally biased region" description="Low complexity" evidence="5">
    <location>
        <begin position="163"/>
        <end position="172"/>
    </location>
</feature>
<dbReference type="InterPro" id="IPR036860">
    <property type="entry name" value="SH2_dom_sf"/>
</dbReference>
<dbReference type="KEGG" id="aten:116308624"/>
<keyword evidence="2 3" id="KW-0727">SH2 domain</keyword>
<dbReference type="PROSITE" id="PS50001">
    <property type="entry name" value="SH2"/>
    <property type="match status" value="1"/>
</dbReference>
<dbReference type="Proteomes" id="UP000515163">
    <property type="component" value="Unplaced"/>
</dbReference>
<reference evidence="9" key="1">
    <citation type="submission" date="2025-08" db="UniProtKB">
        <authorList>
            <consortium name="RefSeq"/>
        </authorList>
    </citation>
    <scope>IDENTIFICATION</scope>
    <source>
        <tissue evidence="9">Tentacle</tissue>
    </source>
</reference>
<dbReference type="PRINTS" id="PR00499">
    <property type="entry name" value="P67PHOX"/>
</dbReference>
<dbReference type="SMART" id="SM00252">
    <property type="entry name" value="SH2"/>
    <property type="match status" value="1"/>
</dbReference>
<dbReference type="InterPro" id="IPR036028">
    <property type="entry name" value="SH3-like_dom_sf"/>
</dbReference>
<dbReference type="PANTHER" id="PTHR19969">
    <property type="entry name" value="SH2-SH3 ADAPTOR PROTEIN-RELATED"/>
    <property type="match status" value="1"/>
</dbReference>
<dbReference type="InterPro" id="IPR051184">
    <property type="entry name" value="Tyrosine-phos_adapter"/>
</dbReference>
<protein>
    <submittedName>
        <fullName evidence="9">Crk-like protein isoform X1</fullName>
    </submittedName>
</protein>
<dbReference type="PANTHER" id="PTHR19969:SF5">
    <property type="entry name" value="CRK-LIKE PROTEIN"/>
    <property type="match status" value="1"/>
</dbReference>
<accession>A0A6P8J5J2</accession>
<dbReference type="InParanoid" id="A0A6P8J5J2"/>